<dbReference type="SMART" id="SM00198">
    <property type="entry name" value="SCP"/>
    <property type="match status" value="1"/>
</dbReference>
<keyword evidence="3" id="KW-1185">Reference proteome</keyword>
<dbReference type="Gene3D" id="3.40.33.10">
    <property type="entry name" value="CAP"/>
    <property type="match status" value="1"/>
</dbReference>
<dbReference type="PRINTS" id="PR00837">
    <property type="entry name" value="V5TPXLIKE"/>
</dbReference>
<evidence type="ECO:0000259" key="1">
    <source>
        <dbReference type="SMART" id="SM00198"/>
    </source>
</evidence>
<name>A0AB34FLF1_9HYPO</name>
<protein>
    <submittedName>
        <fullName evidence="2">Cysteine-rich secretory protein family domain-containing protein</fullName>
    </submittedName>
</protein>
<dbReference type="InterPro" id="IPR001283">
    <property type="entry name" value="CRISP-related"/>
</dbReference>
<feature type="domain" description="SCP" evidence="1">
    <location>
        <begin position="74"/>
        <end position="200"/>
    </location>
</feature>
<dbReference type="InterPro" id="IPR014044">
    <property type="entry name" value="CAP_dom"/>
</dbReference>
<evidence type="ECO:0000313" key="2">
    <source>
        <dbReference type="EMBL" id="KAJ6439889.1"/>
    </source>
</evidence>
<comment type="caution">
    <text evidence="2">The sequence shown here is derived from an EMBL/GenBank/DDBJ whole genome shotgun (WGS) entry which is preliminary data.</text>
</comment>
<organism evidence="2 3">
    <name type="scientific">Purpureocillium lavendulum</name>
    <dbReference type="NCBI Taxonomy" id="1247861"/>
    <lineage>
        <taxon>Eukaryota</taxon>
        <taxon>Fungi</taxon>
        <taxon>Dikarya</taxon>
        <taxon>Ascomycota</taxon>
        <taxon>Pezizomycotina</taxon>
        <taxon>Sordariomycetes</taxon>
        <taxon>Hypocreomycetidae</taxon>
        <taxon>Hypocreales</taxon>
        <taxon>Ophiocordycipitaceae</taxon>
        <taxon>Purpureocillium</taxon>
    </lineage>
</organism>
<dbReference type="Proteomes" id="UP001163105">
    <property type="component" value="Unassembled WGS sequence"/>
</dbReference>
<dbReference type="InterPro" id="IPR018244">
    <property type="entry name" value="Allrgn_V5/Tpx1_CS"/>
</dbReference>
<dbReference type="Pfam" id="PF00188">
    <property type="entry name" value="CAP"/>
    <property type="match status" value="1"/>
</dbReference>
<dbReference type="SUPFAM" id="SSF55797">
    <property type="entry name" value="PR-1-like"/>
    <property type="match status" value="1"/>
</dbReference>
<dbReference type="InterPro" id="IPR035940">
    <property type="entry name" value="CAP_sf"/>
</dbReference>
<dbReference type="AlphaFoldDB" id="A0AB34FLF1"/>
<dbReference type="PROSITE" id="PS01009">
    <property type="entry name" value="CRISP_1"/>
    <property type="match status" value="1"/>
</dbReference>
<dbReference type="EMBL" id="JAQHRD010000006">
    <property type="protein sequence ID" value="KAJ6439889.1"/>
    <property type="molecule type" value="Genomic_DNA"/>
</dbReference>
<dbReference type="PANTHER" id="PTHR10334">
    <property type="entry name" value="CYSTEINE-RICH SECRETORY PROTEIN-RELATED"/>
    <property type="match status" value="1"/>
</dbReference>
<sequence>MTTDLDSSNFSLQDVNNYHHRHQTTYTYILRSTIIPERKGTNNMKLSAFLPVALVAGLASAQAPNDGRWANPADFQKAILDSTNRYRYEHGAGNVHWNGTLAGFAKSYLDRSNCNFAHSGGPYGENIAYGYQSPDDAIRAFGDERQYYDFNNPGWNSRAGHFTQLVWKGTHAVGCAARHCGNNMRFYLVCEYSPAATFNGKYFRENVGRRVH</sequence>
<dbReference type="GO" id="GO:0005576">
    <property type="term" value="C:extracellular region"/>
    <property type="evidence" value="ECO:0007669"/>
    <property type="project" value="InterPro"/>
</dbReference>
<accession>A0AB34FLF1</accession>
<proteinExistence type="predicted"/>
<evidence type="ECO:0000313" key="3">
    <source>
        <dbReference type="Proteomes" id="UP001163105"/>
    </source>
</evidence>
<reference evidence="2" key="1">
    <citation type="submission" date="2023-01" db="EMBL/GenBank/DDBJ databases">
        <title>The growth and conidiation of Purpureocillium lavendulum are regulated by nitrogen source and histone H3K14 acetylation.</title>
        <authorList>
            <person name="Tang P."/>
            <person name="Han J."/>
            <person name="Zhang C."/>
            <person name="Tang P."/>
            <person name="Qi F."/>
            <person name="Zhang K."/>
            <person name="Liang L."/>
        </authorList>
    </citation>
    <scope>NUCLEOTIDE SEQUENCE</scope>
    <source>
        <strain evidence="2">YMF1.00683</strain>
    </source>
</reference>
<gene>
    <name evidence="2" type="ORF">O9K51_07780</name>
</gene>